<dbReference type="AlphaFoldDB" id="A0A5Q6PD49"/>
<dbReference type="PANTHER" id="PTHR43736:SF1">
    <property type="entry name" value="DIHYDRONEOPTERIN TRIPHOSPHATE DIPHOSPHATASE"/>
    <property type="match status" value="1"/>
</dbReference>
<dbReference type="InterPro" id="IPR020084">
    <property type="entry name" value="NUDIX_hydrolase_CS"/>
</dbReference>
<organism evidence="5 6">
    <name type="scientific">Vibrio cholerae</name>
    <dbReference type="NCBI Taxonomy" id="666"/>
    <lineage>
        <taxon>Bacteria</taxon>
        <taxon>Pseudomonadati</taxon>
        <taxon>Pseudomonadota</taxon>
        <taxon>Gammaproteobacteria</taxon>
        <taxon>Vibrionales</taxon>
        <taxon>Vibrionaceae</taxon>
        <taxon>Vibrio</taxon>
    </lineage>
</organism>
<accession>A0A5Q6PD49</accession>
<evidence type="ECO:0000256" key="3">
    <source>
        <dbReference type="RuleBase" id="RU003476"/>
    </source>
</evidence>
<dbReference type="PROSITE" id="PS51462">
    <property type="entry name" value="NUDIX"/>
    <property type="match status" value="1"/>
</dbReference>
<dbReference type="Proteomes" id="UP000323225">
    <property type="component" value="Unassembled WGS sequence"/>
</dbReference>
<evidence type="ECO:0000256" key="2">
    <source>
        <dbReference type="ARBA" id="ARBA00022801"/>
    </source>
</evidence>
<name>A0A5Q6PD49_VIBCL</name>
<dbReference type="PRINTS" id="PR00502">
    <property type="entry name" value="NUDIXFAMILY"/>
</dbReference>
<dbReference type="InterPro" id="IPR000086">
    <property type="entry name" value="NUDIX_hydrolase_dom"/>
</dbReference>
<feature type="domain" description="Nudix hydrolase" evidence="4">
    <location>
        <begin position="3"/>
        <end position="134"/>
    </location>
</feature>
<evidence type="ECO:0000259" key="4">
    <source>
        <dbReference type="PROSITE" id="PS51462"/>
    </source>
</evidence>
<dbReference type="GO" id="GO:0016787">
    <property type="term" value="F:hydrolase activity"/>
    <property type="evidence" value="ECO:0007669"/>
    <property type="project" value="UniProtKB-KW"/>
</dbReference>
<dbReference type="Gene3D" id="3.90.79.10">
    <property type="entry name" value="Nucleoside Triphosphate Pyrophosphohydrolase"/>
    <property type="match status" value="1"/>
</dbReference>
<dbReference type="SUPFAM" id="SSF55811">
    <property type="entry name" value="Nudix"/>
    <property type="match status" value="1"/>
</dbReference>
<dbReference type="PROSITE" id="PS00893">
    <property type="entry name" value="NUDIX_BOX"/>
    <property type="match status" value="1"/>
</dbReference>
<dbReference type="Pfam" id="PF00293">
    <property type="entry name" value="NUDIX"/>
    <property type="match status" value="1"/>
</dbReference>
<evidence type="ECO:0000313" key="5">
    <source>
        <dbReference type="EMBL" id="KAA1252796.1"/>
    </source>
</evidence>
<dbReference type="EMBL" id="VUAA01000038">
    <property type="protein sequence ID" value="KAA1252796.1"/>
    <property type="molecule type" value="Genomic_DNA"/>
</dbReference>
<dbReference type="InterPro" id="IPR015797">
    <property type="entry name" value="NUDIX_hydrolase-like_dom_sf"/>
</dbReference>
<comment type="cofactor">
    <cofactor evidence="1">
        <name>Mg(2+)</name>
        <dbReference type="ChEBI" id="CHEBI:18420"/>
    </cofactor>
</comment>
<evidence type="ECO:0000256" key="1">
    <source>
        <dbReference type="ARBA" id="ARBA00001946"/>
    </source>
</evidence>
<comment type="similarity">
    <text evidence="3">Belongs to the Nudix hydrolase family.</text>
</comment>
<reference evidence="5 6" key="1">
    <citation type="submission" date="2019-09" db="EMBL/GenBank/DDBJ databases">
        <authorList>
            <person name="Kritzky A."/>
            <person name="Schelkanova E.Y."/>
            <person name="Alkhova Z.V."/>
            <person name="Smirnova N.I."/>
        </authorList>
    </citation>
    <scope>NUCLEOTIDE SEQUENCE [LARGE SCALE GENOMIC DNA]</scope>
    <source>
        <strain evidence="5 6">M1526</strain>
    </source>
</reference>
<proteinExistence type="inferred from homology"/>
<dbReference type="InterPro" id="IPR020476">
    <property type="entry name" value="Nudix_hydrolase"/>
</dbReference>
<gene>
    <name evidence="5" type="ORF">F0M16_20915</name>
</gene>
<evidence type="ECO:0000313" key="6">
    <source>
        <dbReference type="Proteomes" id="UP000323225"/>
    </source>
</evidence>
<keyword evidence="2 3" id="KW-0378">Hydrolase</keyword>
<sequence length="137" mass="15467">MVYMKKYVKCLIESEDKGILLIQRSSSDEHGSMWETPGGGVDDGETLVEAVIREVKEETGLDVSVEMDGTMFFSDDADPEMKFEANLFSAKTTSGEVSLVQNDDHSDHAWVKREDLFQFMLDGNQIDRWTLSHIIKG</sequence>
<dbReference type="PANTHER" id="PTHR43736">
    <property type="entry name" value="ADP-RIBOSE PYROPHOSPHATASE"/>
    <property type="match status" value="1"/>
</dbReference>
<comment type="caution">
    <text evidence="5">The sequence shown here is derived from an EMBL/GenBank/DDBJ whole genome shotgun (WGS) entry which is preliminary data.</text>
</comment>
<dbReference type="CDD" id="cd02883">
    <property type="entry name" value="NUDIX_Hydrolase"/>
    <property type="match status" value="1"/>
</dbReference>
<protein>
    <submittedName>
        <fullName evidence="5">NUDIX hydrolase</fullName>
    </submittedName>
</protein>